<sequence>MKRPIIDREQIVSSFVKREIGKDTAVQLLGCTKRTLETYVKQYVVWKTAGLVDHRHSNNGKLTDGQKAAVVALKRADPWRSPRNIRDYFALPVTSITMRRLLCANGLTRENLKRVKAIQRFEAENPNDLWQTDIMGKITFKHLGDLYLIATLDDHSRFVPSGKWFKTQGKMNVFSVWFQSLSSCGIPTKMLQDEGSQYKARARFGLADYQWYAKQMGIELIWAPTAQCKGKIERFWKFVQRDFVPGILNRKTMDDVNGAWRVWLAWYNYKFKSPYFDNETHAARYRTSKRKLTRVELETLLTIEERRKVTRESTISLYGKHYYVPPGYIGCRIWIRIKGEKLYNLPLCEWSRVGNGNRTTKTEMLQNVKIERLSYNTS</sequence>
<dbReference type="GO" id="GO:0003676">
    <property type="term" value="F:nucleic acid binding"/>
    <property type="evidence" value="ECO:0007669"/>
    <property type="project" value="InterPro"/>
</dbReference>
<dbReference type="InterPro" id="IPR012337">
    <property type="entry name" value="RNaseH-like_sf"/>
</dbReference>
<name>A0A0G1LN30_9BACT</name>
<protein>
    <submittedName>
        <fullName evidence="2">Integrase, catalytic region</fullName>
    </submittedName>
</protein>
<evidence type="ECO:0000313" key="2">
    <source>
        <dbReference type="EMBL" id="KKT61284.1"/>
    </source>
</evidence>
<gene>
    <name evidence="2" type="ORF">UW52_C0006G0005</name>
</gene>
<dbReference type="SUPFAM" id="SSF53098">
    <property type="entry name" value="Ribonuclease H-like"/>
    <property type="match status" value="1"/>
</dbReference>
<organism evidence="2 3">
    <name type="scientific">Candidatus Gottesmanbacteria bacterium GW2011_GWA1_44_24b</name>
    <dbReference type="NCBI Taxonomy" id="1618437"/>
    <lineage>
        <taxon>Bacteria</taxon>
        <taxon>Candidatus Gottesmaniibacteriota</taxon>
    </lineage>
</organism>
<dbReference type="InterPro" id="IPR001584">
    <property type="entry name" value="Integrase_cat-core"/>
</dbReference>
<proteinExistence type="predicted"/>
<dbReference type="InterPro" id="IPR036397">
    <property type="entry name" value="RNaseH_sf"/>
</dbReference>
<dbReference type="PANTHER" id="PTHR35004:SF6">
    <property type="entry name" value="TRANSPOSASE"/>
    <property type="match status" value="1"/>
</dbReference>
<dbReference type="PANTHER" id="PTHR35004">
    <property type="entry name" value="TRANSPOSASE RV3428C-RELATED"/>
    <property type="match status" value="1"/>
</dbReference>
<dbReference type="Pfam" id="PF00665">
    <property type="entry name" value="rve"/>
    <property type="match status" value="1"/>
</dbReference>
<dbReference type="PROSITE" id="PS50994">
    <property type="entry name" value="INTEGRASE"/>
    <property type="match status" value="1"/>
</dbReference>
<dbReference type="EMBL" id="LCIQ01000006">
    <property type="protein sequence ID" value="KKT61284.1"/>
    <property type="molecule type" value="Genomic_DNA"/>
</dbReference>
<feature type="domain" description="Integrase catalytic" evidence="1">
    <location>
        <begin position="122"/>
        <end position="289"/>
    </location>
</feature>
<dbReference type="Gene3D" id="3.30.420.10">
    <property type="entry name" value="Ribonuclease H-like superfamily/Ribonuclease H"/>
    <property type="match status" value="1"/>
</dbReference>
<dbReference type="Proteomes" id="UP000034521">
    <property type="component" value="Unassembled WGS sequence"/>
</dbReference>
<evidence type="ECO:0000313" key="3">
    <source>
        <dbReference type="Proteomes" id="UP000034521"/>
    </source>
</evidence>
<dbReference type="GO" id="GO:0015074">
    <property type="term" value="P:DNA integration"/>
    <property type="evidence" value="ECO:0007669"/>
    <property type="project" value="InterPro"/>
</dbReference>
<dbReference type="InterPro" id="IPR009057">
    <property type="entry name" value="Homeodomain-like_sf"/>
</dbReference>
<evidence type="ECO:0000259" key="1">
    <source>
        <dbReference type="PROSITE" id="PS50994"/>
    </source>
</evidence>
<dbReference type="SUPFAM" id="SSF46689">
    <property type="entry name" value="Homeodomain-like"/>
    <property type="match status" value="1"/>
</dbReference>
<accession>A0A0G1LN30</accession>
<reference evidence="2 3" key="1">
    <citation type="journal article" date="2015" name="Nature">
        <title>rRNA introns, odd ribosomes, and small enigmatic genomes across a large radiation of phyla.</title>
        <authorList>
            <person name="Brown C.T."/>
            <person name="Hug L.A."/>
            <person name="Thomas B.C."/>
            <person name="Sharon I."/>
            <person name="Castelle C.J."/>
            <person name="Singh A."/>
            <person name="Wilkins M.J."/>
            <person name="Williams K.H."/>
            <person name="Banfield J.F."/>
        </authorList>
    </citation>
    <scope>NUCLEOTIDE SEQUENCE [LARGE SCALE GENOMIC DNA]</scope>
</reference>
<comment type="caution">
    <text evidence="2">The sequence shown here is derived from an EMBL/GenBank/DDBJ whole genome shotgun (WGS) entry which is preliminary data.</text>
</comment>
<dbReference type="AlphaFoldDB" id="A0A0G1LN30"/>